<dbReference type="CDD" id="cd04496">
    <property type="entry name" value="SSB_OBF"/>
    <property type="match status" value="1"/>
</dbReference>
<dbReference type="Pfam" id="PF00436">
    <property type="entry name" value="SSB"/>
    <property type="match status" value="1"/>
</dbReference>
<dbReference type="SUPFAM" id="SSF50249">
    <property type="entry name" value="Nucleic acid-binding proteins"/>
    <property type="match status" value="1"/>
</dbReference>
<dbReference type="Gene3D" id="2.40.50.140">
    <property type="entry name" value="Nucleic acid-binding proteins"/>
    <property type="match status" value="1"/>
</dbReference>
<reference evidence="4 5" key="1">
    <citation type="journal article" date="2013" name="Int. J. Syst. Evol. Microbiol.">
        <title>Marinoscillum luteum sp. nov., isolated from marine sediment.</title>
        <authorList>
            <person name="Cha I.T."/>
            <person name="Park S.J."/>
            <person name="Kim S.J."/>
            <person name="Kim J.G."/>
            <person name="Jung M.Y."/>
            <person name="Shin K.S."/>
            <person name="Kwon K.K."/>
            <person name="Yang S.H."/>
            <person name="Seo Y.S."/>
            <person name="Rhee S.K."/>
        </authorList>
    </citation>
    <scope>NUCLEOTIDE SEQUENCE [LARGE SCALE GENOMIC DNA]</scope>
    <source>
        <strain evidence="4 5">KCTC 23939</strain>
    </source>
</reference>
<dbReference type="PROSITE" id="PS50935">
    <property type="entry name" value="SSB"/>
    <property type="match status" value="1"/>
</dbReference>
<evidence type="ECO:0000313" key="5">
    <source>
        <dbReference type="Proteomes" id="UP001610063"/>
    </source>
</evidence>
<dbReference type="GO" id="GO:0003677">
    <property type="term" value="F:DNA binding"/>
    <property type="evidence" value="ECO:0007669"/>
    <property type="project" value="UniProtKB-KW"/>
</dbReference>
<evidence type="ECO:0000313" key="4">
    <source>
        <dbReference type="EMBL" id="MFH6982591.1"/>
    </source>
</evidence>
<evidence type="ECO:0000256" key="1">
    <source>
        <dbReference type="ARBA" id="ARBA00023125"/>
    </source>
</evidence>
<keyword evidence="1 2" id="KW-0238">DNA-binding</keyword>
<dbReference type="NCBIfam" id="TIGR00621">
    <property type="entry name" value="ssb"/>
    <property type="match status" value="1"/>
</dbReference>
<comment type="subunit">
    <text evidence="2">Homotetramer.</text>
</comment>
<dbReference type="PANTHER" id="PTHR10302">
    <property type="entry name" value="SINGLE-STRANDED DNA-BINDING PROTEIN"/>
    <property type="match status" value="1"/>
</dbReference>
<organism evidence="4 5">
    <name type="scientific">Marinoscillum luteum</name>
    <dbReference type="NCBI Taxonomy" id="861051"/>
    <lineage>
        <taxon>Bacteria</taxon>
        <taxon>Pseudomonadati</taxon>
        <taxon>Bacteroidota</taxon>
        <taxon>Cytophagia</taxon>
        <taxon>Cytophagales</taxon>
        <taxon>Reichenbachiellaceae</taxon>
        <taxon>Marinoscillum</taxon>
    </lineage>
</organism>
<dbReference type="InterPro" id="IPR000424">
    <property type="entry name" value="Primosome_PriB/ssb"/>
</dbReference>
<dbReference type="PIRSF" id="PIRSF002070">
    <property type="entry name" value="SSB"/>
    <property type="match status" value="1"/>
</dbReference>
<dbReference type="Proteomes" id="UP001610063">
    <property type="component" value="Unassembled WGS sequence"/>
</dbReference>
<accession>A0ABW7N4S7</accession>
<comment type="caution">
    <text evidence="2">Lacks conserved residue(s) required for the propagation of feature annotation.</text>
</comment>
<evidence type="ECO:0000256" key="2">
    <source>
        <dbReference type="HAMAP-Rule" id="MF_00984"/>
    </source>
</evidence>
<dbReference type="EMBL" id="JBIPKE010000012">
    <property type="protein sequence ID" value="MFH6982591.1"/>
    <property type="molecule type" value="Genomic_DNA"/>
</dbReference>
<dbReference type="PANTHER" id="PTHR10302:SF0">
    <property type="entry name" value="SINGLE-STRANDED DNA-BINDING PROTEIN, MITOCHONDRIAL"/>
    <property type="match status" value="1"/>
</dbReference>
<dbReference type="HAMAP" id="MF_00984">
    <property type="entry name" value="SSB"/>
    <property type="match status" value="1"/>
</dbReference>
<evidence type="ECO:0000256" key="3">
    <source>
        <dbReference type="PIRNR" id="PIRNR002070"/>
    </source>
</evidence>
<proteinExistence type="inferred from homology"/>
<keyword evidence="5" id="KW-1185">Reference proteome</keyword>
<comment type="caution">
    <text evidence="4">The sequence shown here is derived from an EMBL/GenBank/DDBJ whole genome shotgun (WGS) entry which is preliminary data.</text>
</comment>
<protein>
    <recommendedName>
        <fullName evidence="2 3">Single-stranded DNA-binding protein</fullName>
        <shortName evidence="2">SSB</shortName>
    </recommendedName>
</protein>
<gene>
    <name evidence="4" type="ORF">ACHKAR_04030</name>
</gene>
<dbReference type="InterPro" id="IPR011344">
    <property type="entry name" value="ssDNA-bd"/>
</dbReference>
<dbReference type="InterPro" id="IPR012340">
    <property type="entry name" value="NA-bd_OB-fold"/>
</dbReference>
<sequence>MTTLKNSVQLIGRLGNDPQVRTFDSGKKMATFSLATNETYLNAKGEKVEDTQWHNIVIWGKKADIAEKYLKKGSEVAVQGKLINRSYESNGEKKYITEISLNELLMMDKKA</sequence>
<dbReference type="RefSeq" id="WP_159578744.1">
    <property type="nucleotide sequence ID" value="NZ_JBIPKE010000012.1"/>
</dbReference>
<name>A0ABW7N4S7_9BACT</name>